<dbReference type="Proteomes" id="UP001320420">
    <property type="component" value="Unassembled WGS sequence"/>
</dbReference>
<dbReference type="EMBL" id="JAKJXP020000056">
    <property type="protein sequence ID" value="KAK7750939.1"/>
    <property type="molecule type" value="Genomic_DNA"/>
</dbReference>
<name>A0AAN9ULQ2_9PEZI</name>
<dbReference type="PANTHER" id="PTHR30336">
    <property type="entry name" value="INNER MEMBRANE PROTEIN, PROBABLE PERMEASE"/>
    <property type="match status" value="1"/>
</dbReference>
<dbReference type="Gene3D" id="3.40.50.620">
    <property type="entry name" value="HUPs"/>
    <property type="match status" value="1"/>
</dbReference>
<evidence type="ECO:0000313" key="3">
    <source>
        <dbReference type="Proteomes" id="UP001320420"/>
    </source>
</evidence>
<protein>
    <recommendedName>
        <fullName evidence="1">DUF218 domain-containing protein</fullName>
    </recommendedName>
</protein>
<dbReference type="PANTHER" id="PTHR30336:SF20">
    <property type="entry name" value="DUF218 DOMAIN-CONTAINING PROTEIN"/>
    <property type="match status" value="1"/>
</dbReference>
<dbReference type="Pfam" id="PF02698">
    <property type="entry name" value="DUF218"/>
    <property type="match status" value="1"/>
</dbReference>
<dbReference type="CDD" id="cd06259">
    <property type="entry name" value="YdcF-like"/>
    <property type="match status" value="1"/>
</dbReference>
<keyword evidence="3" id="KW-1185">Reference proteome</keyword>
<feature type="domain" description="DUF218" evidence="1">
    <location>
        <begin position="50"/>
        <end position="177"/>
    </location>
</feature>
<gene>
    <name evidence="2" type="ORF">SLS62_007071</name>
</gene>
<dbReference type="GO" id="GO:0005886">
    <property type="term" value="C:plasma membrane"/>
    <property type="evidence" value="ECO:0007669"/>
    <property type="project" value="TreeGrafter"/>
</dbReference>
<dbReference type="InterPro" id="IPR014729">
    <property type="entry name" value="Rossmann-like_a/b/a_fold"/>
</dbReference>
<organism evidence="2 3">
    <name type="scientific">Diatrype stigma</name>
    <dbReference type="NCBI Taxonomy" id="117547"/>
    <lineage>
        <taxon>Eukaryota</taxon>
        <taxon>Fungi</taxon>
        <taxon>Dikarya</taxon>
        <taxon>Ascomycota</taxon>
        <taxon>Pezizomycotina</taxon>
        <taxon>Sordariomycetes</taxon>
        <taxon>Xylariomycetidae</taxon>
        <taxon>Xylariales</taxon>
        <taxon>Diatrypaceae</taxon>
        <taxon>Diatrype</taxon>
    </lineage>
</organism>
<comment type="caution">
    <text evidence="2">The sequence shown here is derived from an EMBL/GenBank/DDBJ whole genome shotgun (WGS) entry which is preliminary data.</text>
</comment>
<dbReference type="AlphaFoldDB" id="A0AAN9ULQ2"/>
<accession>A0AAN9ULQ2</accession>
<dbReference type="InterPro" id="IPR003848">
    <property type="entry name" value="DUF218"/>
</dbReference>
<evidence type="ECO:0000259" key="1">
    <source>
        <dbReference type="Pfam" id="PF02698"/>
    </source>
</evidence>
<dbReference type="InterPro" id="IPR051599">
    <property type="entry name" value="Cell_Envelope_Assoc"/>
</dbReference>
<reference evidence="2 3" key="1">
    <citation type="submission" date="2024-02" db="EMBL/GenBank/DDBJ databases">
        <title>De novo assembly and annotation of 12 fungi associated with fruit tree decline syndrome in Ontario, Canada.</title>
        <authorList>
            <person name="Sulman M."/>
            <person name="Ellouze W."/>
            <person name="Ilyukhin E."/>
        </authorList>
    </citation>
    <scope>NUCLEOTIDE SEQUENCE [LARGE SCALE GENOMIC DNA]</scope>
    <source>
        <strain evidence="2 3">M11/M66-122</strain>
    </source>
</reference>
<proteinExistence type="predicted"/>
<sequence length="239" mass="27262">MSPAESNPKSPRPPSATDQDAKIVYDYHRMRMPLGRPSADAVFCLCSLDTRVAERAARLFLDGYGRYLIFSGGAGKLTQHRFSKPEAEVFADIAVRLGVPADRIIVEPRSANTGENVRFTWELLLLRRQKGQEEEERMPQLRSFVLVQKPYMERRTFATFAKQWPDPDAEFVVASPELEWDEYPDADNPRDLVISIAVGDLIRIKEYPAKGFQVPQQIPDEVWQAGQRLIRDGYDSHLP</sequence>
<evidence type="ECO:0000313" key="2">
    <source>
        <dbReference type="EMBL" id="KAK7750939.1"/>
    </source>
</evidence>